<evidence type="ECO:0000313" key="12">
    <source>
        <dbReference type="Proteomes" id="UP000267096"/>
    </source>
</evidence>
<accession>A0A158PP59</accession>
<dbReference type="Proteomes" id="UP000267096">
    <property type="component" value="Unassembled WGS sequence"/>
</dbReference>
<evidence type="ECO:0000256" key="2">
    <source>
        <dbReference type="ARBA" id="ARBA00006286"/>
    </source>
</evidence>
<evidence type="ECO:0000256" key="8">
    <source>
        <dbReference type="ARBA" id="ARBA00026055"/>
    </source>
</evidence>
<dbReference type="InterPro" id="IPR001611">
    <property type="entry name" value="Leu-rich_rpt"/>
</dbReference>
<evidence type="ECO:0000256" key="6">
    <source>
        <dbReference type="ARBA" id="ARBA00022737"/>
    </source>
</evidence>
<keyword evidence="5" id="KW-0433">Leucine-rich repeat</keyword>
<comment type="similarity">
    <text evidence="2">Belongs to the TBCE family.</text>
</comment>
<dbReference type="Pfam" id="PF01302">
    <property type="entry name" value="CAP_GLY"/>
    <property type="match status" value="1"/>
</dbReference>
<dbReference type="GO" id="GO:0005737">
    <property type="term" value="C:cytoplasm"/>
    <property type="evidence" value="ECO:0007669"/>
    <property type="project" value="UniProtKB-SubCell"/>
</dbReference>
<dbReference type="OrthoDB" id="5273213at2759"/>
<dbReference type="Gene3D" id="3.80.10.10">
    <property type="entry name" value="Ribonuclease Inhibitor"/>
    <property type="match status" value="2"/>
</dbReference>
<protein>
    <recommendedName>
        <fullName evidence="3">Tubulin-specific chaperone E</fullName>
    </recommendedName>
    <alternativeName>
        <fullName evidence="9">Tubulin-folding cofactor E</fullName>
    </alternativeName>
</protein>
<name>A0A158PP59_ANISI</name>
<evidence type="ECO:0000256" key="7">
    <source>
        <dbReference type="ARBA" id="ARBA00023186"/>
    </source>
</evidence>
<dbReference type="InterPro" id="IPR000938">
    <property type="entry name" value="CAP-Gly_domain"/>
</dbReference>
<dbReference type="AlphaFoldDB" id="A0A158PP59"/>
<dbReference type="PROSITE" id="PS00845">
    <property type="entry name" value="CAP_GLY_1"/>
    <property type="match status" value="1"/>
</dbReference>
<dbReference type="InterPro" id="IPR050836">
    <property type="entry name" value="SDS22/Internalin_LRR"/>
</dbReference>
<proteinExistence type="inferred from homology"/>
<dbReference type="PROSITE" id="PS50245">
    <property type="entry name" value="CAP_GLY_2"/>
    <property type="match status" value="1"/>
</dbReference>
<dbReference type="SMART" id="SM01052">
    <property type="entry name" value="CAP_GLY"/>
    <property type="match status" value="1"/>
</dbReference>
<dbReference type="InterPro" id="IPR036859">
    <property type="entry name" value="CAP-Gly_dom_sf"/>
</dbReference>
<organism evidence="13">
    <name type="scientific">Anisakis simplex</name>
    <name type="common">Herring worm</name>
    <dbReference type="NCBI Taxonomy" id="6269"/>
    <lineage>
        <taxon>Eukaryota</taxon>
        <taxon>Metazoa</taxon>
        <taxon>Ecdysozoa</taxon>
        <taxon>Nematoda</taxon>
        <taxon>Chromadorea</taxon>
        <taxon>Rhabditida</taxon>
        <taxon>Spirurina</taxon>
        <taxon>Ascaridomorpha</taxon>
        <taxon>Ascaridoidea</taxon>
        <taxon>Anisakidae</taxon>
        <taxon>Anisakis</taxon>
        <taxon>Anisakis simplex complex</taxon>
    </lineage>
</organism>
<dbReference type="PROSITE" id="PS51450">
    <property type="entry name" value="LRR"/>
    <property type="match status" value="2"/>
</dbReference>
<keyword evidence="12" id="KW-1185">Reference proteome</keyword>
<keyword evidence="6" id="KW-0677">Repeat</keyword>
<evidence type="ECO:0000313" key="11">
    <source>
        <dbReference type="EMBL" id="VDK49087.1"/>
    </source>
</evidence>
<feature type="domain" description="CAP-Gly" evidence="10">
    <location>
        <begin position="23"/>
        <end position="67"/>
    </location>
</feature>
<evidence type="ECO:0000256" key="4">
    <source>
        <dbReference type="ARBA" id="ARBA00022490"/>
    </source>
</evidence>
<evidence type="ECO:0000256" key="3">
    <source>
        <dbReference type="ARBA" id="ARBA00015004"/>
    </source>
</evidence>
<dbReference type="SUPFAM" id="SSF74924">
    <property type="entry name" value="Cap-Gly domain"/>
    <property type="match status" value="1"/>
</dbReference>
<dbReference type="WBParaSite" id="ASIM_0001374201-mRNA-1">
    <property type="protein sequence ID" value="ASIM_0001374201-mRNA-1"/>
    <property type="gene ID" value="ASIM_0001374201"/>
</dbReference>
<dbReference type="SUPFAM" id="SSF52058">
    <property type="entry name" value="L domain-like"/>
    <property type="match status" value="1"/>
</dbReference>
<evidence type="ECO:0000256" key="5">
    <source>
        <dbReference type="ARBA" id="ARBA00022614"/>
    </source>
</evidence>
<comment type="subunit">
    <text evidence="8">Supercomplex made of cofactors A to E. Cofactors A and D function by capturing and stabilizing tubulin in a quasi-native conformation. Cofactor E binds to the cofactor D-tubulin complex; interaction with cofactor C then causes the release of tubulin polypeptides that are committed to the native state.</text>
</comment>
<dbReference type="EMBL" id="UYRR01031328">
    <property type="protein sequence ID" value="VDK49087.1"/>
    <property type="molecule type" value="Genomic_DNA"/>
</dbReference>
<dbReference type="PANTHER" id="PTHR46652">
    <property type="entry name" value="LEUCINE-RICH REPEAT AND IQ DOMAIN-CONTAINING PROTEIN 1-RELATED"/>
    <property type="match status" value="1"/>
</dbReference>
<sequence length="466" mass="53162">MGSIAIGDRIGVGDDRGTVRYVGEVDGYNGEWIGVEWDDPKRGKHNGTVKGRKYFEARENTSGSFVRAVNVDRGRSITDEMQCRYTEDSEMDTHQIGVKTIEMVAMEKTRRKQKNLWKLGCVVLDRMHVAKPPADGCAPFKLCTELNLYNNLLAYWSDLLSILDYFPSLRYLNIKYRHNPYLETVSSDEWFLGFELAFSLKISDRNRSFRLKASRVMQIFPGLNELYMSNNGLERFDPAEHGSHLTVLDLEGNPIVDFSHLHNLSTLPRLKSLNLTDCALTSVRLPEPIGFAQLETLNLRDNDINDWESISELARLPSLERLFCKGSAMVPKSEFGLDIREIVIAKLPNLIDLERTDISAVERRSAEIRFLNNYSRPPISQHHIRDIERLTKIHGEPDVVALSKKTLGLSLLKLNLRMNDKTIECSLPDSTSIQRMKGIVSRMFKLNPGKVFASFFHLICLRAKII</sequence>
<keyword evidence="7" id="KW-0143">Chaperone</keyword>
<evidence type="ECO:0000313" key="13">
    <source>
        <dbReference type="WBParaSite" id="ASIM_0001374201-mRNA-1"/>
    </source>
</evidence>
<dbReference type="InterPro" id="IPR032675">
    <property type="entry name" value="LRR_dom_sf"/>
</dbReference>
<dbReference type="PANTHER" id="PTHR46652:SF3">
    <property type="entry name" value="LEUCINE-RICH REPEAT-CONTAINING PROTEIN 9"/>
    <property type="match status" value="1"/>
</dbReference>
<dbReference type="Gene3D" id="2.30.30.190">
    <property type="entry name" value="CAP Gly-rich-like domain"/>
    <property type="match status" value="1"/>
</dbReference>
<comment type="subcellular location">
    <subcellularLocation>
        <location evidence="1">Cytoplasm</location>
    </subcellularLocation>
</comment>
<keyword evidence="4" id="KW-0963">Cytoplasm</keyword>
<gene>
    <name evidence="11" type="ORF">ASIM_LOCUS13170</name>
</gene>
<evidence type="ECO:0000256" key="9">
    <source>
        <dbReference type="ARBA" id="ARBA00030180"/>
    </source>
</evidence>
<reference evidence="13" key="1">
    <citation type="submission" date="2016-04" db="UniProtKB">
        <authorList>
            <consortium name="WormBaseParasite"/>
        </authorList>
    </citation>
    <scope>IDENTIFICATION</scope>
</reference>
<evidence type="ECO:0000259" key="10">
    <source>
        <dbReference type="PROSITE" id="PS50245"/>
    </source>
</evidence>
<dbReference type="FunFam" id="2.30.30.190:FF:000016">
    <property type="entry name" value="Tubulin-folding cofactor E"/>
    <property type="match status" value="1"/>
</dbReference>
<reference evidence="11 12" key="2">
    <citation type="submission" date="2018-11" db="EMBL/GenBank/DDBJ databases">
        <authorList>
            <consortium name="Pathogen Informatics"/>
        </authorList>
    </citation>
    <scope>NUCLEOTIDE SEQUENCE [LARGE SCALE GENOMIC DNA]</scope>
</reference>
<evidence type="ECO:0000256" key="1">
    <source>
        <dbReference type="ARBA" id="ARBA00004496"/>
    </source>
</evidence>